<evidence type="ECO:0000313" key="3">
    <source>
        <dbReference type="Proteomes" id="UP001218218"/>
    </source>
</evidence>
<proteinExistence type="predicted"/>
<protein>
    <submittedName>
        <fullName evidence="2">Uncharacterized protein</fullName>
    </submittedName>
</protein>
<feature type="region of interest" description="Disordered" evidence="1">
    <location>
        <begin position="196"/>
        <end position="235"/>
    </location>
</feature>
<keyword evidence="3" id="KW-1185">Reference proteome</keyword>
<dbReference type="Proteomes" id="UP001218218">
    <property type="component" value="Unassembled WGS sequence"/>
</dbReference>
<name>A0AAD7EUY9_9AGAR</name>
<accession>A0AAD7EUY9</accession>
<organism evidence="2 3">
    <name type="scientific">Mycena albidolilacea</name>
    <dbReference type="NCBI Taxonomy" id="1033008"/>
    <lineage>
        <taxon>Eukaryota</taxon>
        <taxon>Fungi</taxon>
        <taxon>Dikarya</taxon>
        <taxon>Basidiomycota</taxon>
        <taxon>Agaricomycotina</taxon>
        <taxon>Agaricomycetes</taxon>
        <taxon>Agaricomycetidae</taxon>
        <taxon>Agaricales</taxon>
        <taxon>Marasmiineae</taxon>
        <taxon>Mycenaceae</taxon>
        <taxon>Mycena</taxon>
    </lineage>
</organism>
<comment type="caution">
    <text evidence="2">The sequence shown here is derived from an EMBL/GenBank/DDBJ whole genome shotgun (WGS) entry which is preliminary data.</text>
</comment>
<gene>
    <name evidence="2" type="ORF">DFH08DRAFT_807210</name>
</gene>
<dbReference type="AlphaFoldDB" id="A0AAD7EUY9"/>
<evidence type="ECO:0000256" key="1">
    <source>
        <dbReference type="SAM" id="MobiDB-lite"/>
    </source>
</evidence>
<sequence length="235" mass="26208">MWFLWARSAMLDLIIKGNFEAEDLIKPEDLLRHVADDNSCWLLVQVRSLSKPNLRCKEEGEPRKTSKCRQTLPLPGPLKTILVIHLYLTVPVPRSDNSVESQLFLHNVLPVPEKRKEGPENPTGNESGAYPARMTWLLQPPTLWRAGVHELDGEQVKLQGYKLYVVGDLPPPRPPSAAPAHQYHIPGHPPHLQLGCRGGGDKENGSKNEVPSCCVAQNESGEGVQTGRTLTMRRD</sequence>
<reference evidence="2" key="1">
    <citation type="submission" date="2023-03" db="EMBL/GenBank/DDBJ databases">
        <title>Massive genome expansion in bonnet fungi (Mycena s.s.) driven by repeated elements and novel gene families across ecological guilds.</title>
        <authorList>
            <consortium name="Lawrence Berkeley National Laboratory"/>
            <person name="Harder C.B."/>
            <person name="Miyauchi S."/>
            <person name="Viragh M."/>
            <person name="Kuo A."/>
            <person name="Thoen E."/>
            <person name="Andreopoulos B."/>
            <person name="Lu D."/>
            <person name="Skrede I."/>
            <person name="Drula E."/>
            <person name="Henrissat B."/>
            <person name="Morin E."/>
            <person name="Kohler A."/>
            <person name="Barry K."/>
            <person name="LaButti K."/>
            <person name="Morin E."/>
            <person name="Salamov A."/>
            <person name="Lipzen A."/>
            <person name="Mereny Z."/>
            <person name="Hegedus B."/>
            <person name="Baldrian P."/>
            <person name="Stursova M."/>
            <person name="Weitz H."/>
            <person name="Taylor A."/>
            <person name="Grigoriev I.V."/>
            <person name="Nagy L.G."/>
            <person name="Martin F."/>
            <person name="Kauserud H."/>
        </authorList>
    </citation>
    <scope>NUCLEOTIDE SEQUENCE</scope>
    <source>
        <strain evidence="2">CBHHK002</strain>
    </source>
</reference>
<evidence type="ECO:0000313" key="2">
    <source>
        <dbReference type="EMBL" id="KAJ7349873.1"/>
    </source>
</evidence>
<dbReference type="EMBL" id="JARIHO010000015">
    <property type="protein sequence ID" value="KAJ7349873.1"/>
    <property type="molecule type" value="Genomic_DNA"/>
</dbReference>